<dbReference type="Pfam" id="PF10604">
    <property type="entry name" value="Polyketide_cyc2"/>
    <property type="match status" value="1"/>
</dbReference>
<gene>
    <name evidence="1" type="ORF">EBN03_08265</name>
</gene>
<dbReference type="EMBL" id="RFFH01000002">
    <property type="protein sequence ID" value="RMI34366.1"/>
    <property type="molecule type" value="Genomic_DNA"/>
</dbReference>
<organism evidence="1 2">
    <name type="scientific">Nocardia stercoris</name>
    <dbReference type="NCBI Taxonomy" id="2483361"/>
    <lineage>
        <taxon>Bacteria</taxon>
        <taxon>Bacillati</taxon>
        <taxon>Actinomycetota</taxon>
        <taxon>Actinomycetes</taxon>
        <taxon>Mycobacteriales</taxon>
        <taxon>Nocardiaceae</taxon>
        <taxon>Nocardia</taxon>
    </lineage>
</organism>
<protein>
    <submittedName>
        <fullName evidence="1">SRPBCC family protein</fullName>
    </submittedName>
</protein>
<dbReference type="RefSeq" id="WP_122187288.1">
    <property type="nucleotide sequence ID" value="NZ_RFFH01000002.1"/>
</dbReference>
<dbReference type="OrthoDB" id="4618973at2"/>
<comment type="caution">
    <text evidence="1">The sequence shown here is derived from an EMBL/GenBank/DDBJ whole genome shotgun (WGS) entry which is preliminary data.</text>
</comment>
<accession>A0A3M2LBC6</accession>
<dbReference type="Proteomes" id="UP000279275">
    <property type="component" value="Unassembled WGS sequence"/>
</dbReference>
<proteinExistence type="predicted"/>
<sequence>MPSPLEATIDIHATPEQVWGVLGDLARMQELSPTTLKMQPLGAPKAGTWTVNLNKVGWKYYPTTAKILAYEPNRQLSFRMNENTTIWSFTLEAIENGTRVVERRDIPTGVAKPVQVLIEKFLGGEQRFEADLVLGMNETLGRLKAAAER</sequence>
<dbReference type="Gene3D" id="3.30.530.20">
    <property type="match status" value="1"/>
</dbReference>
<dbReference type="CDD" id="cd07812">
    <property type="entry name" value="SRPBCC"/>
    <property type="match status" value="1"/>
</dbReference>
<keyword evidence="2" id="KW-1185">Reference proteome</keyword>
<dbReference type="InterPro" id="IPR019587">
    <property type="entry name" value="Polyketide_cyclase/dehydratase"/>
</dbReference>
<name>A0A3M2LBC6_9NOCA</name>
<evidence type="ECO:0000313" key="2">
    <source>
        <dbReference type="Proteomes" id="UP000279275"/>
    </source>
</evidence>
<dbReference type="SUPFAM" id="SSF55961">
    <property type="entry name" value="Bet v1-like"/>
    <property type="match status" value="1"/>
</dbReference>
<reference evidence="1 2" key="1">
    <citation type="submission" date="2018-10" db="EMBL/GenBank/DDBJ databases">
        <title>Isolation from cow dung.</title>
        <authorList>
            <person name="Ling L."/>
        </authorList>
    </citation>
    <scope>NUCLEOTIDE SEQUENCE [LARGE SCALE GENOMIC DNA]</scope>
    <source>
        <strain evidence="1 2">NEAU-LL90</strain>
    </source>
</reference>
<evidence type="ECO:0000313" key="1">
    <source>
        <dbReference type="EMBL" id="RMI34366.1"/>
    </source>
</evidence>
<dbReference type="AlphaFoldDB" id="A0A3M2LBC6"/>
<dbReference type="InterPro" id="IPR023393">
    <property type="entry name" value="START-like_dom_sf"/>
</dbReference>